<evidence type="ECO:0000313" key="1">
    <source>
        <dbReference type="Proteomes" id="UP000887580"/>
    </source>
</evidence>
<evidence type="ECO:0000313" key="2">
    <source>
        <dbReference type="WBParaSite" id="PS1159_v2.g14621.t1"/>
    </source>
</evidence>
<name>A0AC35F7V6_9BILA</name>
<sequence length="78" mass="9264">MEESMPMLSPMMMSGHDVNKGMWFYPWMDKLYLKAIDHDTGFPKRLPHCQRCAQHNLMNRLKGHKRYCPFRACSCPKC</sequence>
<organism evidence="1 2">
    <name type="scientific">Panagrolaimus sp. PS1159</name>
    <dbReference type="NCBI Taxonomy" id="55785"/>
    <lineage>
        <taxon>Eukaryota</taxon>
        <taxon>Metazoa</taxon>
        <taxon>Ecdysozoa</taxon>
        <taxon>Nematoda</taxon>
        <taxon>Chromadorea</taxon>
        <taxon>Rhabditida</taxon>
        <taxon>Tylenchina</taxon>
        <taxon>Panagrolaimomorpha</taxon>
        <taxon>Panagrolaimoidea</taxon>
        <taxon>Panagrolaimidae</taxon>
        <taxon>Panagrolaimus</taxon>
    </lineage>
</organism>
<proteinExistence type="predicted"/>
<dbReference type="Proteomes" id="UP000887580">
    <property type="component" value="Unplaced"/>
</dbReference>
<reference evidence="2" key="1">
    <citation type="submission" date="2022-11" db="UniProtKB">
        <authorList>
            <consortium name="WormBaseParasite"/>
        </authorList>
    </citation>
    <scope>IDENTIFICATION</scope>
</reference>
<accession>A0AC35F7V6</accession>
<protein>
    <submittedName>
        <fullName evidence="2">DM domain-containing protein</fullName>
    </submittedName>
</protein>
<dbReference type="WBParaSite" id="PS1159_v2.g14621.t1">
    <property type="protein sequence ID" value="PS1159_v2.g14621.t1"/>
    <property type="gene ID" value="PS1159_v2.g14621"/>
</dbReference>